<comment type="caution">
    <text evidence="1">The sequence shown here is derived from an EMBL/GenBank/DDBJ whole genome shotgun (WGS) entry which is preliminary data.</text>
</comment>
<reference evidence="2" key="1">
    <citation type="journal article" date="2015" name="Nat. Genet.">
        <title>The genome and transcriptome of the zoonotic hookworm Ancylostoma ceylanicum identify infection-specific gene families.</title>
        <authorList>
            <person name="Schwarz E.M."/>
            <person name="Hu Y."/>
            <person name="Antoshechkin I."/>
            <person name="Miller M.M."/>
            <person name="Sternberg P.W."/>
            <person name="Aroian R.V."/>
        </authorList>
    </citation>
    <scope>NUCLEOTIDE SEQUENCE</scope>
    <source>
        <strain evidence="2">HY135</strain>
    </source>
</reference>
<proteinExistence type="predicted"/>
<evidence type="ECO:0000313" key="2">
    <source>
        <dbReference type="Proteomes" id="UP000024635"/>
    </source>
</evidence>
<dbReference type="Pfam" id="PF03385">
    <property type="entry name" value="STELLO"/>
    <property type="match status" value="1"/>
</dbReference>
<organism evidence="1 2">
    <name type="scientific">Ancylostoma ceylanicum</name>
    <dbReference type="NCBI Taxonomy" id="53326"/>
    <lineage>
        <taxon>Eukaryota</taxon>
        <taxon>Metazoa</taxon>
        <taxon>Ecdysozoa</taxon>
        <taxon>Nematoda</taxon>
        <taxon>Chromadorea</taxon>
        <taxon>Rhabditida</taxon>
        <taxon>Rhabditina</taxon>
        <taxon>Rhabditomorpha</taxon>
        <taxon>Strongyloidea</taxon>
        <taxon>Ancylostomatidae</taxon>
        <taxon>Ancylostomatinae</taxon>
        <taxon>Ancylostoma</taxon>
    </lineage>
</organism>
<dbReference type="PANTHER" id="PTHR31362">
    <property type="entry name" value="GLYCOSYLTRANSFERASE STELLO1-RELATED"/>
    <property type="match status" value="1"/>
</dbReference>
<dbReference type="AlphaFoldDB" id="A0A016TFY0"/>
<evidence type="ECO:0000313" key="1">
    <source>
        <dbReference type="EMBL" id="EYC01540.1"/>
    </source>
</evidence>
<dbReference type="OrthoDB" id="5948173at2759"/>
<keyword evidence="2" id="KW-1185">Reference proteome</keyword>
<accession>A0A016TFY0</accession>
<sequence length="696" mass="80004">MTVTVHIIPKQQDDKLIRSVRSPFSVWDFDNSITLNMSTGPKLFNPYHYFGTPYMWARGFPVSRLQNHTNEHDELCLCHKMRSAAVQQGLVQKHLDVDVIFRLLHADKKNEEKFNEIAPPIVLQAGTYSPFNSRNTLFHRTAFFTLFLPITVTFETGPVTVCQPELTCEAVDLIDRTRKDTLANVASVAGSQHSLERSTSGLQILATSTPSRTGLSLLLCLLMYLAGIVMTRWSRICYYPQHTERGGPLPLRFPGDLYRKVDAMLEFLDGWECEHDEIAGCVVSLAEEFRERNFWGSADVEAIIQWISDLKKIGYQFPQRVDRDPYDISKNGTIRGQNCRRVSLKFGAFSKNSMTEKLLRKLNALGDIADWCAEANYTDLLQKKPSPSQLATLHTNNNVLRNLSDSVLIVTSNYPWNYTIGLIQRMYQPYFGLTIFCGTWFPDKYNDEHFPSIIRPFNYINLTEEEMQVGYYAYYCLAKVKEMKLGRVKGYFVMADDTTFNFWNGVNPELVMHPSGDTFHHSGVWWNRPSGFTAAVKTLELFEQTYKDDPSVQAIWRQYKKGLRKKNERRNASHVLIDRDGWSVADLYYIPSSGLDYFAGLMEIFFEAGLFHEIAFTKYLHSVPYESARFDYLNGTGGRGAWHERYNADLMMMHPIKLSFFGNLTERRRLCDSVLKTFSDKLLTTTTSDSNENSTE</sequence>
<name>A0A016TFY0_9BILA</name>
<dbReference type="STRING" id="53326.A0A016TFY0"/>
<dbReference type="EMBL" id="JARK01001442">
    <property type="protein sequence ID" value="EYC01540.1"/>
    <property type="molecule type" value="Genomic_DNA"/>
</dbReference>
<protein>
    <submittedName>
        <fullName evidence="1">Uncharacterized protein</fullName>
    </submittedName>
</protein>
<dbReference type="Proteomes" id="UP000024635">
    <property type="component" value="Unassembled WGS sequence"/>
</dbReference>
<gene>
    <name evidence="1" type="primary">Acey_s0106.g3748</name>
    <name evidence="1" type="ORF">Y032_0106g3748</name>
</gene>
<dbReference type="PANTHER" id="PTHR31362:SF0">
    <property type="entry name" value="EXOSTOSIN DOMAIN-CONTAINING PROTEIN-RELATED"/>
    <property type="match status" value="1"/>
</dbReference>
<dbReference type="InterPro" id="IPR005049">
    <property type="entry name" value="STL-like"/>
</dbReference>